<dbReference type="EMBL" id="WOWB01000001">
    <property type="protein sequence ID" value="NLV06134.1"/>
    <property type="molecule type" value="Genomic_DNA"/>
</dbReference>
<dbReference type="PATRIC" id="fig|1705562.3.peg.4080"/>
<dbReference type="Proteomes" id="UP000037729">
    <property type="component" value="Unassembled WGS sequence"/>
</dbReference>
<evidence type="ECO:0000313" key="2">
    <source>
        <dbReference type="EMBL" id="NLV06134.1"/>
    </source>
</evidence>
<dbReference type="AlphaFoldDB" id="A0A0M9AJP6"/>
<sequence length="83" mass="9618">MEVSEGDDIDIHDISPTAWRLLRVAAGFGQREVEVEIDDIMQAHISMLENNNRSLSEQRLEVLFELYRSELTNKQVRVLVSNF</sequence>
<organism evidence="1 3">
    <name type="scientific">Haloarcula rubripromontorii</name>
    <dbReference type="NCBI Taxonomy" id="1705562"/>
    <lineage>
        <taxon>Archaea</taxon>
        <taxon>Methanobacteriati</taxon>
        <taxon>Methanobacteriota</taxon>
        <taxon>Stenosarchaea group</taxon>
        <taxon>Halobacteria</taxon>
        <taxon>Halobacteriales</taxon>
        <taxon>Haloarculaceae</taxon>
        <taxon>Haloarcula</taxon>
    </lineage>
</organism>
<evidence type="ECO:0000313" key="3">
    <source>
        <dbReference type="Proteomes" id="UP000037729"/>
    </source>
</evidence>
<dbReference type="OrthoDB" id="291667at2157"/>
<dbReference type="RefSeq" id="WP_053969042.1">
    <property type="nucleotide sequence ID" value="NZ_JAWJXX010000004.1"/>
</dbReference>
<gene>
    <name evidence="1" type="ORF">AMS69_15865</name>
    <name evidence="2" type="ORF">GOC83_08335</name>
</gene>
<name>A0A0M9AJP6_9EURY</name>
<comment type="caution">
    <text evidence="1">The sequence shown here is derived from an EMBL/GenBank/DDBJ whole genome shotgun (WGS) entry which is preliminary data.</text>
</comment>
<accession>A0A0M9AJP6</accession>
<proteinExistence type="predicted"/>
<evidence type="ECO:0000313" key="1">
    <source>
        <dbReference type="EMBL" id="KOX92021.1"/>
    </source>
</evidence>
<dbReference type="EMBL" id="LIUF01000005">
    <property type="protein sequence ID" value="KOX92021.1"/>
    <property type="molecule type" value="Genomic_DNA"/>
</dbReference>
<reference evidence="1 3" key="1">
    <citation type="submission" date="2015-08" db="EMBL/GenBank/DDBJ databases">
        <title>Genomes of Isolates from Cabo Rojo, PR.</title>
        <authorList>
            <person name="Sanchez-Nieves R.L."/>
            <person name="Montalvo-Rodriguez R."/>
        </authorList>
    </citation>
    <scope>NUCLEOTIDE SEQUENCE [LARGE SCALE GENOMIC DNA]</scope>
    <source>
        <strain evidence="1 3">SL3</strain>
    </source>
</reference>
<protein>
    <recommendedName>
        <fullName evidence="4">HTH cro/C1-type domain-containing protein</fullName>
    </recommendedName>
</protein>
<evidence type="ECO:0008006" key="4">
    <source>
        <dbReference type="Google" id="ProtNLM"/>
    </source>
</evidence>
<keyword evidence="3" id="KW-1185">Reference proteome</keyword>
<reference evidence="2" key="2">
    <citation type="submission" date="2019-12" db="EMBL/GenBank/DDBJ databases">
        <title>The whole-genome sequencing of Haloarcula japonica strain pws8.</title>
        <authorList>
            <person name="Verma D.K."/>
            <person name="Gopal K."/>
            <person name="Prasad E.S."/>
        </authorList>
    </citation>
    <scope>NUCLEOTIDE SEQUENCE</scope>
    <source>
        <strain evidence="2">Pws8</strain>
    </source>
</reference>
<dbReference type="Proteomes" id="UP000610611">
    <property type="component" value="Unassembled WGS sequence"/>
</dbReference>
<dbReference type="STRING" id="1705562.AMS69_15865"/>